<evidence type="ECO:0000313" key="1">
    <source>
        <dbReference type="EMBL" id="SFI67149.1"/>
    </source>
</evidence>
<sequence>MSSIEIRPAPRSAGPRAGRLAALAALGLALLAALLAGTPARAQNPDMEGRFVGIGPARGMQVEITDAGRNPAGMFHDSNGVEATIGGGWKNGGLEALLNFPGRPVFVRLTPSALGMQMAVLPLDPEGKPLREQARVLAFLREGIETPEQPALYQDPPKRAGSEIDPDVFLASYQFWPPEGVANGFDNIGPRYRTILRMFPQIHADVLWKLCQAETQRGLLAEALRGQGAGCADIESTVSRLQESGRFSDWKAAVDREISQLMPAVQCSRGYIVKESVCAPASQRVAKAATSLETLGTLLGRWR</sequence>
<dbReference type="EMBL" id="FOQH01000008">
    <property type="protein sequence ID" value="SFI67149.1"/>
    <property type="molecule type" value="Genomic_DNA"/>
</dbReference>
<dbReference type="OrthoDB" id="7820839at2"/>
<protein>
    <submittedName>
        <fullName evidence="1">Uncharacterized protein</fullName>
    </submittedName>
</protein>
<proteinExistence type="predicted"/>
<keyword evidence="2" id="KW-1185">Reference proteome</keyword>
<gene>
    <name evidence="1" type="ORF">SAMN05216258_108286</name>
</gene>
<organism evidence="1 2">
    <name type="scientific">Albimonas pacifica</name>
    <dbReference type="NCBI Taxonomy" id="1114924"/>
    <lineage>
        <taxon>Bacteria</taxon>
        <taxon>Pseudomonadati</taxon>
        <taxon>Pseudomonadota</taxon>
        <taxon>Alphaproteobacteria</taxon>
        <taxon>Rhodobacterales</taxon>
        <taxon>Paracoccaceae</taxon>
        <taxon>Albimonas</taxon>
    </lineage>
</organism>
<evidence type="ECO:0000313" key="2">
    <source>
        <dbReference type="Proteomes" id="UP000199377"/>
    </source>
</evidence>
<reference evidence="1 2" key="1">
    <citation type="submission" date="2016-10" db="EMBL/GenBank/DDBJ databases">
        <authorList>
            <person name="de Groot N.N."/>
        </authorList>
    </citation>
    <scope>NUCLEOTIDE SEQUENCE [LARGE SCALE GENOMIC DNA]</scope>
    <source>
        <strain evidence="1 2">CGMCC 1.11030</strain>
    </source>
</reference>
<accession>A0A1I3K3Q2</accession>
<dbReference type="RefSeq" id="WP_092862068.1">
    <property type="nucleotide sequence ID" value="NZ_FOQH01000008.1"/>
</dbReference>
<name>A0A1I3K3Q2_9RHOB</name>
<dbReference type="AlphaFoldDB" id="A0A1I3K3Q2"/>
<dbReference type="Proteomes" id="UP000199377">
    <property type="component" value="Unassembled WGS sequence"/>
</dbReference>